<comment type="caution">
    <text evidence="3">The sequence shown here is derived from an EMBL/GenBank/DDBJ whole genome shotgun (WGS) entry which is preliminary data.</text>
</comment>
<sequence length="331" mass="38630">MKKLACVVLTIVFIVILNFKFNEKLEIRIFDEKNVDFIKGINNRDNKSYDKPEIDNFKNIKIQDSVELVISKIGNPARIDESEYGFNWYVYNQYSKKFAMVGIENGKVAALYSNSIDSCENLGINLNSNQDLVRKKFSPIEYRKKGNIKYIINSQNQYDIINKDNKYMTIFYDIYENNIVCSYQIISSDIEEKFDGIYPKESETLERCFELEVMDLTNSVRQKRRLNSLSYSEKASESSKKHSLDMKVKNFFNHINKNNETPFDRMKKEGIVYMSAGENIAAGQTSAIYVHEAWMNSQGHRKNILGEYKDIGVGVVFGGYYKTYYTQNFYM</sequence>
<accession>A0A371IVY3</accession>
<evidence type="ECO:0000259" key="1">
    <source>
        <dbReference type="Pfam" id="PF00188"/>
    </source>
</evidence>
<dbReference type="Pfam" id="PF14504">
    <property type="entry name" value="CAP_assoc_N"/>
    <property type="match status" value="1"/>
</dbReference>
<dbReference type="InterPro" id="IPR035940">
    <property type="entry name" value="CAP_sf"/>
</dbReference>
<feature type="domain" description="CAP-associated" evidence="2">
    <location>
        <begin position="62"/>
        <end position="193"/>
    </location>
</feature>
<evidence type="ECO:0000259" key="2">
    <source>
        <dbReference type="Pfam" id="PF14504"/>
    </source>
</evidence>
<dbReference type="OrthoDB" id="9783944at2"/>
<dbReference type="Gene3D" id="3.40.33.10">
    <property type="entry name" value="CAP"/>
    <property type="match status" value="1"/>
</dbReference>
<dbReference type="PANTHER" id="PTHR31157">
    <property type="entry name" value="SCP DOMAIN-CONTAINING PROTEIN"/>
    <property type="match status" value="1"/>
</dbReference>
<dbReference type="Proteomes" id="UP000243494">
    <property type="component" value="Unassembled WGS sequence"/>
</dbReference>
<organism evidence="3 4">
    <name type="scientific">Romboutsia maritimum</name>
    <dbReference type="NCBI Taxonomy" id="2020948"/>
    <lineage>
        <taxon>Bacteria</taxon>
        <taxon>Bacillati</taxon>
        <taxon>Bacillota</taxon>
        <taxon>Clostridia</taxon>
        <taxon>Peptostreptococcales</taxon>
        <taxon>Peptostreptococcaceae</taxon>
        <taxon>Romboutsia</taxon>
    </lineage>
</organism>
<dbReference type="InterPro" id="IPR029410">
    <property type="entry name" value="CAP_assoc"/>
</dbReference>
<dbReference type="SUPFAM" id="SSF55797">
    <property type="entry name" value="PR-1-like"/>
    <property type="match status" value="1"/>
</dbReference>
<evidence type="ECO:0000313" key="3">
    <source>
        <dbReference type="EMBL" id="RDY24643.1"/>
    </source>
</evidence>
<name>A0A371IVY3_9FIRM</name>
<keyword evidence="4" id="KW-1185">Reference proteome</keyword>
<dbReference type="EMBL" id="NOJZ02000001">
    <property type="protein sequence ID" value="RDY24643.1"/>
    <property type="molecule type" value="Genomic_DNA"/>
</dbReference>
<protein>
    <submittedName>
        <fullName evidence="3">Peptidase</fullName>
    </submittedName>
</protein>
<feature type="domain" description="SCP" evidence="1">
    <location>
        <begin position="215"/>
        <end position="329"/>
    </location>
</feature>
<dbReference type="CDD" id="cd05379">
    <property type="entry name" value="CAP_bacterial"/>
    <property type="match status" value="1"/>
</dbReference>
<dbReference type="Pfam" id="PF00188">
    <property type="entry name" value="CAP"/>
    <property type="match status" value="1"/>
</dbReference>
<dbReference type="InterPro" id="IPR014044">
    <property type="entry name" value="CAP_dom"/>
</dbReference>
<dbReference type="PANTHER" id="PTHR31157:SF1">
    <property type="entry name" value="SCP DOMAIN-CONTAINING PROTEIN"/>
    <property type="match status" value="1"/>
</dbReference>
<evidence type="ECO:0000313" key="4">
    <source>
        <dbReference type="Proteomes" id="UP000243494"/>
    </source>
</evidence>
<proteinExistence type="predicted"/>
<gene>
    <name evidence="3" type="ORF">CHF27_000125</name>
</gene>
<dbReference type="RefSeq" id="WP_095404997.1">
    <property type="nucleotide sequence ID" value="NZ_NOJZ02000001.1"/>
</dbReference>
<dbReference type="AlphaFoldDB" id="A0A371IVY3"/>
<reference evidence="3 4" key="1">
    <citation type="journal article" date="2017" name="Genome Announc.">
        <title>Draft Genome Sequence of Romboutsia maritimum sp. nov. Strain CCRI-22766(T), Isolated from Coastal Estuarine Mud.</title>
        <authorList>
            <person name="Maheux A.F."/>
            <person name="Boudreau D.K."/>
            <person name="Berube E."/>
            <person name="Boissinot M."/>
            <person name="Raymond F."/>
            <person name="Brodeur S."/>
            <person name="Corbeil J."/>
            <person name="Brightwell G."/>
            <person name="Broda D."/>
            <person name="Omar R.F."/>
            <person name="Bergeron M.G."/>
        </authorList>
    </citation>
    <scope>NUCLEOTIDE SEQUENCE [LARGE SCALE GENOMIC DNA]</scope>
    <source>
        <strain evidence="3 4">CCRI-22766</strain>
    </source>
</reference>